<keyword evidence="7" id="KW-1185">Reference proteome</keyword>
<organism evidence="6 7">
    <name type="scientific">Menidia menidia</name>
    <name type="common">Atlantic silverside</name>
    <dbReference type="NCBI Taxonomy" id="238744"/>
    <lineage>
        <taxon>Eukaryota</taxon>
        <taxon>Metazoa</taxon>
        <taxon>Chordata</taxon>
        <taxon>Craniata</taxon>
        <taxon>Vertebrata</taxon>
        <taxon>Euteleostomi</taxon>
        <taxon>Actinopterygii</taxon>
        <taxon>Neopterygii</taxon>
        <taxon>Teleostei</taxon>
        <taxon>Neoteleostei</taxon>
        <taxon>Acanthomorphata</taxon>
        <taxon>Ovalentaria</taxon>
        <taxon>Atherinomorphae</taxon>
        <taxon>Atheriniformes</taxon>
        <taxon>Atherinopsidae</taxon>
        <taxon>Menidiinae</taxon>
        <taxon>Menidia</taxon>
    </lineage>
</organism>
<sequence>MFVHLCLALLALSSLSAASEPDCDEHIKPLEDQSKIYGKWIFQILASDNEQLLKEMKISNSSWSTIFSTPESSDFSMTYADRIDGKCVYGNASSTPSGNLTKVTFLFNSTSYEHFGRYLETCPDCVLWMDEAVSEANGEQTKTKGLYLFTKTGKLDDSQLEVFKKQAECLNIKLDFYFPDTTELCPEVKTEEQ</sequence>
<protein>
    <submittedName>
        <fullName evidence="6">(Atlantic silverside) hypothetical protein</fullName>
    </submittedName>
</protein>
<dbReference type="EMBL" id="CAJRST010011112">
    <property type="protein sequence ID" value="CAG5922497.1"/>
    <property type="molecule type" value="Genomic_DNA"/>
</dbReference>
<dbReference type="InterPro" id="IPR012674">
    <property type="entry name" value="Calycin"/>
</dbReference>
<comment type="subcellular location">
    <subcellularLocation>
        <location evidence="1">Secreted</location>
    </subcellularLocation>
</comment>
<feature type="chain" id="PRO_5035920528" evidence="5">
    <location>
        <begin position="19"/>
        <end position="193"/>
    </location>
</feature>
<feature type="signal peptide" evidence="5">
    <location>
        <begin position="1"/>
        <end position="18"/>
    </location>
</feature>
<evidence type="ECO:0000256" key="3">
    <source>
        <dbReference type="ARBA" id="ARBA00022729"/>
    </source>
</evidence>
<evidence type="ECO:0000256" key="2">
    <source>
        <dbReference type="ARBA" id="ARBA00022525"/>
    </source>
</evidence>
<keyword evidence="2" id="KW-0964">Secreted</keyword>
<dbReference type="SUPFAM" id="SSF50814">
    <property type="entry name" value="Lipocalins"/>
    <property type="match status" value="1"/>
</dbReference>
<name>A0A8S4BA44_9TELE</name>
<gene>
    <name evidence="6" type="ORF">MMEN_LOCUS10513</name>
</gene>
<keyword evidence="3 5" id="KW-0732">Signal</keyword>
<keyword evidence="4" id="KW-0325">Glycoprotein</keyword>
<evidence type="ECO:0000256" key="4">
    <source>
        <dbReference type="ARBA" id="ARBA00023180"/>
    </source>
</evidence>
<evidence type="ECO:0000256" key="1">
    <source>
        <dbReference type="ARBA" id="ARBA00004613"/>
    </source>
</evidence>
<comment type="caution">
    <text evidence="6">The sequence shown here is derived from an EMBL/GenBank/DDBJ whole genome shotgun (WGS) entry which is preliminary data.</text>
</comment>
<dbReference type="OrthoDB" id="8678705at2759"/>
<dbReference type="AlphaFoldDB" id="A0A8S4BA44"/>
<evidence type="ECO:0000313" key="6">
    <source>
        <dbReference type="EMBL" id="CAG5922497.1"/>
    </source>
</evidence>
<evidence type="ECO:0000256" key="5">
    <source>
        <dbReference type="SAM" id="SignalP"/>
    </source>
</evidence>
<proteinExistence type="predicted"/>
<dbReference type="PANTHER" id="PTHR11967">
    <property type="entry name" value="ALPHA-1-ACID GLYCOPROTEIN"/>
    <property type="match status" value="1"/>
</dbReference>
<dbReference type="Proteomes" id="UP000677803">
    <property type="component" value="Unassembled WGS sequence"/>
</dbReference>
<evidence type="ECO:0000313" key="7">
    <source>
        <dbReference type="Proteomes" id="UP000677803"/>
    </source>
</evidence>
<dbReference type="GO" id="GO:0005576">
    <property type="term" value="C:extracellular region"/>
    <property type="evidence" value="ECO:0007669"/>
    <property type="project" value="UniProtKB-SubCell"/>
</dbReference>
<dbReference type="Gene3D" id="2.40.128.20">
    <property type="match status" value="1"/>
</dbReference>
<accession>A0A8S4BA44</accession>
<reference evidence="6" key="1">
    <citation type="submission" date="2021-05" db="EMBL/GenBank/DDBJ databases">
        <authorList>
            <person name="Tigano A."/>
        </authorList>
    </citation>
    <scope>NUCLEOTIDE SEQUENCE</scope>
</reference>
<dbReference type="PANTHER" id="PTHR11967:SF2">
    <property type="entry name" value="ALPHA-1-ACID GLYCOPROTEIN 1"/>
    <property type="match status" value="1"/>
</dbReference>